<dbReference type="InterPro" id="IPR003593">
    <property type="entry name" value="AAA+_ATPase"/>
</dbReference>
<proteinExistence type="inferred from homology"/>
<evidence type="ECO:0000259" key="5">
    <source>
        <dbReference type="PROSITE" id="PS50893"/>
    </source>
</evidence>
<dbReference type="GO" id="GO:0005524">
    <property type="term" value="F:ATP binding"/>
    <property type="evidence" value="ECO:0007669"/>
    <property type="project" value="UniProtKB-KW"/>
</dbReference>
<accession>G5S0C7</accession>
<dbReference type="InterPro" id="IPR027417">
    <property type="entry name" value="P-loop_NTPase"/>
</dbReference>
<protein>
    <submittedName>
        <fullName evidence="6">ATPase of ABC-type cobalt transport system</fullName>
    </submittedName>
</protein>
<dbReference type="EMBL" id="AFCW01001753">
    <property type="protein sequence ID" value="EHC99900.1"/>
    <property type="molecule type" value="Genomic_DNA"/>
</dbReference>
<evidence type="ECO:0000256" key="1">
    <source>
        <dbReference type="ARBA" id="ARBA00005417"/>
    </source>
</evidence>
<comment type="similarity">
    <text evidence="1">Belongs to the ABC transporter superfamily.</text>
</comment>
<dbReference type="InterPro" id="IPR015856">
    <property type="entry name" value="ABC_transpr_CbiO/EcfA_su"/>
</dbReference>
<evidence type="ECO:0000256" key="3">
    <source>
        <dbReference type="ARBA" id="ARBA00022741"/>
    </source>
</evidence>
<dbReference type="FunFam" id="3.40.50.300:FF:002087">
    <property type="entry name" value="Cobalt ABC transporter ATP-binding protien"/>
    <property type="match status" value="1"/>
</dbReference>
<dbReference type="Proteomes" id="UP000004776">
    <property type="component" value="Unassembled WGS sequence"/>
</dbReference>
<dbReference type="InterPro" id="IPR050095">
    <property type="entry name" value="ECF_ABC_transporter_ATP-bd"/>
</dbReference>
<keyword evidence="3" id="KW-0547">Nucleotide-binding</keyword>
<dbReference type="GO" id="GO:0016887">
    <property type="term" value="F:ATP hydrolysis activity"/>
    <property type="evidence" value="ECO:0007669"/>
    <property type="project" value="InterPro"/>
</dbReference>
<dbReference type="CDD" id="cd03225">
    <property type="entry name" value="ABC_cobalt_CbiO_domain1"/>
    <property type="match status" value="1"/>
</dbReference>
<dbReference type="PANTHER" id="PTHR43553:SF24">
    <property type="entry name" value="ENERGY-COUPLING FACTOR TRANSPORTER ATP-BINDING PROTEIN ECFA1"/>
    <property type="match status" value="1"/>
</dbReference>
<keyword evidence="4" id="KW-0067">ATP-binding</keyword>
<dbReference type="SUPFAM" id="SSF52540">
    <property type="entry name" value="P-loop containing nucleoside triphosphate hydrolases"/>
    <property type="match status" value="1"/>
</dbReference>
<dbReference type="InterPro" id="IPR003439">
    <property type="entry name" value="ABC_transporter-like_ATP-bd"/>
</dbReference>
<dbReference type="GO" id="GO:0043190">
    <property type="term" value="C:ATP-binding cassette (ABC) transporter complex"/>
    <property type="evidence" value="ECO:0007669"/>
    <property type="project" value="TreeGrafter"/>
</dbReference>
<dbReference type="SMART" id="SM00382">
    <property type="entry name" value="AAA"/>
    <property type="match status" value="1"/>
</dbReference>
<feature type="domain" description="ABC transporter" evidence="5">
    <location>
        <begin position="4"/>
        <end position="239"/>
    </location>
</feature>
<name>G5S0C7_SALET</name>
<sequence>MDMVTLEQFRYLPSDATRPPACFDFHYSTPGIVAIVGDNGSGKSTLAQLMAGWYPDYLPGDIDGTGLLLGVPIGRLPLVEQSPTIQLVQQSPYLQLSGCTFSVEEEVAFGPENLGLHETEILRRIDEALTLTNCQSLRHRHPGTLSGGETQRVVIASALAMQPRLLVLDEAFSRLTSAGLQSADVSGLTSAATGTLLERLQQWALERHSLIVLFERNHFPFLTRCQRVWQLRDGALTPLC</sequence>
<dbReference type="PROSITE" id="PS50893">
    <property type="entry name" value="ABC_TRANSPORTER_2"/>
    <property type="match status" value="1"/>
</dbReference>
<evidence type="ECO:0000256" key="4">
    <source>
        <dbReference type="ARBA" id="ARBA00022840"/>
    </source>
</evidence>
<dbReference type="AlphaFoldDB" id="G5S0C7"/>
<keyword evidence="2" id="KW-0813">Transport</keyword>
<dbReference type="Gene3D" id="3.40.50.300">
    <property type="entry name" value="P-loop containing nucleotide triphosphate hydrolases"/>
    <property type="match status" value="1"/>
</dbReference>
<evidence type="ECO:0000256" key="2">
    <source>
        <dbReference type="ARBA" id="ARBA00022448"/>
    </source>
</evidence>
<evidence type="ECO:0000313" key="6">
    <source>
        <dbReference type="EMBL" id="EHC99900.1"/>
    </source>
</evidence>
<reference evidence="6 7" key="1">
    <citation type="journal article" date="2011" name="BMC Genomics">
        <title>Genome sequencing reveals diversification of virulence factor content and possible host adaptation in distinct subpopulations of Salmonella enterica.</title>
        <authorList>
            <person name="den Bakker H.C."/>
            <person name="Moreno Switt A.I."/>
            <person name="Govoni G."/>
            <person name="Cummings C.A."/>
            <person name="Ranieri M.L."/>
            <person name="Degoricija L."/>
            <person name="Hoelzer K."/>
            <person name="Rodriguez-Rivera L.D."/>
            <person name="Brown S."/>
            <person name="Bolchacova E."/>
            <person name="Furtado M.R."/>
            <person name="Wiedmann M."/>
        </authorList>
    </citation>
    <scope>NUCLEOTIDE SEQUENCE [LARGE SCALE GENOMIC DNA]</scope>
    <source>
        <strain evidence="6 7">R8-2977</strain>
    </source>
</reference>
<dbReference type="PANTHER" id="PTHR43553">
    <property type="entry name" value="HEAVY METAL TRANSPORTER"/>
    <property type="match status" value="1"/>
</dbReference>
<dbReference type="Pfam" id="PF00005">
    <property type="entry name" value="ABC_tran"/>
    <property type="match status" value="1"/>
</dbReference>
<evidence type="ECO:0000313" key="7">
    <source>
        <dbReference type="Proteomes" id="UP000004776"/>
    </source>
</evidence>
<organism evidence="6 7">
    <name type="scientific">Salmonella enterica subsp. enterica serovar Urbana str. R8-2977</name>
    <dbReference type="NCBI Taxonomy" id="913084"/>
    <lineage>
        <taxon>Bacteria</taxon>
        <taxon>Pseudomonadati</taxon>
        <taxon>Pseudomonadota</taxon>
        <taxon>Gammaproteobacteria</taxon>
        <taxon>Enterobacterales</taxon>
        <taxon>Enterobacteriaceae</taxon>
        <taxon>Salmonella</taxon>
    </lineage>
</organism>
<gene>
    <name evidence="6" type="ORF">LTSEURB_4613</name>
</gene>
<comment type="caution">
    <text evidence="6">The sequence shown here is derived from an EMBL/GenBank/DDBJ whole genome shotgun (WGS) entry which is preliminary data.</text>
</comment>
<dbReference type="GO" id="GO:0042626">
    <property type="term" value="F:ATPase-coupled transmembrane transporter activity"/>
    <property type="evidence" value="ECO:0007669"/>
    <property type="project" value="TreeGrafter"/>
</dbReference>